<dbReference type="PROSITE" id="PS00356">
    <property type="entry name" value="HTH_LACI_1"/>
    <property type="match status" value="1"/>
</dbReference>
<dbReference type="Pfam" id="PF00356">
    <property type="entry name" value="LacI"/>
    <property type="match status" value="1"/>
</dbReference>
<evidence type="ECO:0000256" key="4">
    <source>
        <dbReference type="ARBA" id="ARBA00023163"/>
    </source>
</evidence>
<accession>A0A4R3K345</accession>
<dbReference type="InterPro" id="IPR000843">
    <property type="entry name" value="HTH_LacI"/>
</dbReference>
<dbReference type="GO" id="GO:0000976">
    <property type="term" value="F:transcription cis-regulatory region binding"/>
    <property type="evidence" value="ECO:0007669"/>
    <property type="project" value="TreeGrafter"/>
</dbReference>
<evidence type="ECO:0000256" key="1">
    <source>
        <dbReference type="ARBA" id="ARBA00022491"/>
    </source>
</evidence>
<dbReference type="SUPFAM" id="SSF53822">
    <property type="entry name" value="Periplasmic binding protein-like I"/>
    <property type="match status" value="1"/>
</dbReference>
<keyword evidence="2" id="KW-0805">Transcription regulation</keyword>
<organism evidence="7 8">
    <name type="scientific">Muricomes intestini</name>
    <dbReference type="NCBI Taxonomy" id="1796634"/>
    <lineage>
        <taxon>Bacteria</taxon>
        <taxon>Bacillati</taxon>
        <taxon>Bacillota</taxon>
        <taxon>Clostridia</taxon>
        <taxon>Lachnospirales</taxon>
        <taxon>Lachnospiraceae</taxon>
        <taxon>Muricomes</taxon>
    </lineage>
</organism>
<dbReference type="PROSITE" id="PS50932">
    <property type="entry name" value="HTH_LACI_2"/>
    <property type="match status" value="1"/>
</dbReference>
<dbReference type="InterPro" id="IPR010982">
    <property type="entry name" value="Lambda_DNA-bd_dom_sf"/>
</dbReference>
<dbReference type="InterPro" id="IPR006059">
    <property type="entry name" value="SBP"/>
</dbReference>
<feature type="domain" description="HTH cro/C1-type" evidence="6">
    <location>
        <begin position="3"/>
        <end position="46"/>
    </location>
</feature>
<dbReference type="Pfam" id="PF01547">
    <property type="entry name" value="SBP_bac_1"/>
    <property type="match status" value="1"/>
</dbReference>
<dbReference type="InterPro" id="IPR028082">
    <property type="entry name" value="Peripla_BP_I"/>
</dbReference>
<comment type="caution">
    <text evidence="7">The sequence shown here is derived from an EMBL/GenBank/DDBJ whole genome shotgun (WGS) entry which is preliminary data.</text>
</comment>
<dbReference type="GO" id="GO:0003700">
    <property type="term" value="F:DNA-binding transcription factor activity"/>
    <property type="evidence" value="ECO:0007669"/>
    <property type="project" value="TreeGrafter"/>
</dbReference>
<dbReference type="Proteomes" id="UP000295726">
    <property type="component" value="Unassembled WGS sequence"/>
</dbReference>
<keyword evidence="1" id="KW-0678">Repressor</keyword>
<reference evidence="7 8" key="1">
    <citation type="submission" date="2019-03" db="EMBL/GenBank/DDBJ databases">
        <title>Genomic Encyclopedia of Type Strains, Phase IV (KMG-IV): sequencing the most valuable type-strain genomes for metagenomic binning, comparative biology and taxonomic classification.</title>
        <authorList>
            <person name="Goeker M."/>
        </authorList>
    </citation>
    <scope>NUCLEOTIDE SEQUENCE [LARGE SCALE GENOMIC DNA]</scope>
    <source>
        <strain evidence="7 8">DSM 29489</strain>
    </source>
</reference>
<dbReference type="InterPro" id="IPR001387">
    <property type="entry name" value="Cro/C1-type_HTH"/>
</dbReference>
<dbReference type="Gene3D" id="3.40.50.2300">
    <property type="match status" value="2"/>
</dbReference>
<keyword evidence="8" id="KW-1185">Reference proteome</keyword>
<evidence type="ECO:0000259" key="6">
    <source>
        <dbReference type="PROSITE" id="PS50943"/>
    </source>
</evidence>
<dbReference type="PANTHER" id="PTHR30146:SF148">
    <property type="entry name" value="HTH-TYPE TRANSCRIPTIONAL REPRESSOR PURR-RELATED"/>
    <property type="match status" value="1"/>
</dbReference>
<proteinExistence type="predicted"/>
<dbReference type="PRINTS" id="PR00036">
    <property type="entry name" value="HTHLACI"/>
</dbReference>
<dbReference type="SUPFAM" id="SSF53850">
    <property type="entry name" value="Periplasmic binding protein-like II"/>
    <property type="match status" value="1"/>
</dbReference>
<name>A0A4R3K345_9FIRM</name>
<dbReference type="PROSITE" id="PS50943">
    <property type="entry name" value="HTH_CROC1"/>
    <property type="match status" value="1"/>
</dbReference>
<gene>
    <name evidence="7" type="ORF">EDD59_12047</name>
</gene>
<evidence type="ECO:0000313" key="7">
    <source>
        <dbReference type="EMBL" id="TCS77125.1"/>
    </source>
</evidence>
<dbReference type="RefSeq" id="WP_132382588.1">
    <property type="nucleotide sequence ID" value="NZ_DAISCH010000122.1"/>
</dbReference>
<evidence type="ECO:0000256" key="2">
    <source>
        <dbReference type="ARBA" id="ARBA00023015"/>
    </source>
</evidence>
<keyword evidence="3 7" id="KW-0238">DNA-binding</keyword>
<dbReference type="SMART" id="SM00354">
    <property type="entry name" value="HTH_LACI"/>
    <property type="match status" value="1"/>
</dbReference>
<dbReference type="SUPFAM" id="SSF47413">
    <property type="entry name" value="lambda repressor-like DNA-binding domains"/>
    <property type="match status" value="1"/>
</dbReference>
<feature type="domain" description="HTH lacI-type" evidence="5">
    <location>
        <begin position="2"/>
        <end position="56"/>
    </location>
</feature>
<evidence type="ECO:0000256" key="3">
    <source>
        <dbReference type="ARBA" id="ARBA00023125"/>
    </source>
</evidence>
<dbReference type="CDD" id="cd01392">
    <property type="entry name" value="HTH_LacI"/>
    <property type="match status" value="1"/>
</dbReference>
<dbReference type="Gene3D" id="3.40.190.10">
    <property type="entry name" value="Periplasmic binding protein-like II"/>
    <property type="match status" value="2"/>
</dbReference>
<keyword evidence="4" id="KW-0804">Transcription</keyword>
<dbReference type="Gene3D" id="1.10.260.40">
    <property type="entry name" value="lambda repressor-like DNA-binding domains"/>
    <property type="match status" value="1"/>
</dbReference>
<dbReference type="OrthoDB" id="9770625at2"/>
<dbReference type="EMBL" id="SLZZ01000020">
    <property type="protein sequence ID" value="TCS77125.1"/>
    <property type="molecule type" value="Genomic_DNA"/>
</dbReference>
<dbReference type="PANTHER" id="PTHR30146">
    <property type="entry name" value="LACI-RELATED TRANSCRIPTIONAL REPRESSOR"/>
    <property type="match status" value="1"/>
</dbReference>
<evidence type="ECO:0000259" key="5">
    <source>
        <dbReference type="PROSITE" id="PS50932"/>
    </source>
</evidence>
<evidence type="ECO:0000313" key="8">
    <source>
        <dbReference type="Proteomes" id="UP000295726"/>
    </source>
</evidence>
<sequence length="744" mass="85287">MVTIKDVAKLAGVSHGTVSNVINGTKQVSLEKIKKVEAAMQELGYNPNANARDLKKTNSMQIDLILPNILSGDFSRIYATVFDLAYNKGYMVNLYVTNEDADLETKLLERSLMFKKDGVLLITCQPNNTELFQKLIKDGLKIVFVKRLVKGLENYGITIDVRTVVREVIESYILQKKEQNAVILGPMEYSYEEQCYRGYVDACSHTKTRVQDRLIISTNFDKESAFKEAVKVLSYKEKVDTILVSNTMFEEAVAQAMVTMDIPEDECPEVIVLTSLSWTGKRKNNFLYVGMPFGRIAQCAFFSLFKQMKNEEDNEPRVIKVKSNYKEQLWKNEKIKCNAYGEKKTLNVLLTADAISNNLSNFTPQFEKVWNCKVNIVIKDYFDMYTTIQEQGAQFDIIGLDIPWLPEFAQQGKIICLDNMFEGLEDIGKGYPKEVFEKFCKWDKHIYGLPLTCSSQLLFYRKDFFDDIRVKRLFYQQHKRELTVPRNWEEFNEVARFFTRRYNKSSPTQYGTTLGAKKYSGAVCEYLPRFWGGGGEIFENGKFALAGEAAHRAMYNYLESFQYANPDAAEYWWEEQSREFRKGQSAMMIMFGDNAATVTERTKSEIIGKIGFDFLPGRKSVAGGWTVSITEYSNNKKLAFEFLKWLSDEERAKTNTVMGGFVPHNSVLEDLEIAHVYPWLHKTMLASSYSKDRKMPQKKDGSYFNEGLFEEIVGGAVHDVIIGRLSVEEALSIANAQLNKELNL</sequence>
<protein>
    <submittedName>
        <fullName evidence="7">DNA-binding LacI/PurR family transcriptional regulator</fullName>
    </submittedName>
</protein>
<dbReference type="AlphaFoldDB" id="A0A4R3K345"/>